<reference evidence="3 4" key="1">
    <citation type="submission" date="2024-09" db="EMBL/GenBank/DDBJ databases">
        <title>Paenibacillus zeirhizospherea sp. nov., isolated from surface of the maize (Zea mays) roots in a horticulture field, Hungary.</title>
        <authorList>
            <person name="Marton D."/>
            <person name="Farkas M."/>
            <person name="Bedics A."/>
            <person name="Toth E."/>
            <person name="Tancsics A."/>
            <person name="Boka K."/>
            <person name="Marati G."/>
            <person name="Kriszt B."/>
            <person name="Cserhati M."/>
        </authorList>
    </citation>
    <scope>NUCLEOTIDE SEQUENCE [LARGE SCALE GENOMIC DNA]</scope>
    <source>
        <strain evidence="3 4">JCM 18446</strain>
    </source>
</reference>
<dbReference type="Pfam" id="PF13408">
    <property type="entry name" value="Zn_ribbon_recom"/>
    <property type="match status" value="1"/>
</dbReference>
<organism evidence="3 4">
    <name type="scientific">Paenibacillus medicaginis</name>
    <dbReference type="NCBI Taxonomy" id="1470560"/>
    <lineage>
        <taxon>Bacteria</taxon>
        <taxon>Bacillati</taxon>
        <taxon>Bacillota</taxon>
        <taxon>Bacilli</taxon>
        <taxon>Bacillales</taxon>
        <taxon>Paenibacillaceae</taxon>
        <taxon>Paenibacillus</taxon>
    </lineage>
</organism>
<dbReference type="PROSITE" id="PS51737">
    <property type="entry name" value="RECOMBINASE_DNA_BIND"/>
    <property type="match status" value="1"/>
</dbReference>
<accession>A0ABV5C909</accession>
<proteinExistence type="predicted"/>
<keyword evidence="4" id="KW-1185">Reference proteome</keyword>
<evidence type="ECO:0000313" key="4">
    <source>
        <dbReference type="Proteomes" id="UP001580430"/>
    </source>
</evidence>
<dbReference type="Proteomes" id="UP001580430">
    <property type="component" value="Unassembled WGS sequence"/>
</dbReference>
<evidence type="ECO:0000259" key="2">
    <source>
        <dbReference type="PROSITE" id="PS51737"/>
    </source>
</evidence>
<dbReference type="EMBL" id="JBHIRY010000055">
    <property type="protein sequence ID" value="MFB5763989.1"/>
    <property type="molecule type" value="Genomic_DNA"/>
</dbReference>
<dbReference type="RefSeq" id="WP_375522987.1">
    <property type="nucleotide sequence ID" value="NZ_JBHIRY010000055.1"/>
</dbReference>
<evidence type="ECO:0000259" key="1">
    <source>
        <dbReference type="PROSITE" id="PS51736"/>
    </source>
</evidence>
<dbReference type="Pfam" id="PF07508">
    <property type="entry name" value="Recombinase"/>
    <property type="match status" value="1"/>
</dbReference>
<name>A0ABV5C909_9BACL</name>
<dbReference type="Gene3D" id="3.40.50.1390">
    <property type="entry name" value="Resolvase, N-terminal catalytic domain"/>
    <property type="match status" value="1"/>
</dbReference>
<comment type="caution">
    <text evidence="3">The sequence shown here is derived from an EMBL/GenBank/DDBJ whole genome shotgun (WGS) entry which is preliminary data.</text>
</comment>
<feature type="domain" description="Recombinase" evidence="2">
    <location>
        <begin position="162"/>
        <end position="285"/>
    </location>
</feature>
<evidence type="ECO:0000313" key="3">
    <source>
        <dbReference type="EMBL" id="MFB5763989.1"/>
    </source>
</evidence>
<gene>
    <name evidence="3" type="ORF">ACE5LO_26885</name>
</gene>
<dbReference type="InterPro" id="IPR006119">
    <property type="entry name" value="Resolv_N"/>
</dbReference>
<feature type="domain" description="Resolvase/invertase-type recombinase catalytic" evidence="1">
    <location>
        <begin position="8"/>
        <end position="154"/>
    </location>
</feature>
<dbReference type="InterPro" id="IPR050639">
    <property type="entry name" value="SSR_resolvase"/>
</dbReference>
<dbReference type="PROSITE" id="PS51736">
    <property type="entry name" value="RECOMBINASES_3"/>
    <property type="match status" value="1"/>
</dbReference>
<protein>
    <submittedName>
        <fullName evidence="3">Recombinase family protein</fullName>
    </submittedName>
</protein>
<dbReference type="InterPro" id="IPR011109">
    <property type="entry name" value="DNA_bind_recombinase_dom"/>
</dbReference>
<dbReference type="InterPro" id="IPR038109">
    <property type="entry name" value="DNA_bind_recomb_sf"/>
</dbReference>
<dbReference type="Pfam" id="PF00239">
    <property type="entry name" value="Resolvase"/>
    <property type="match status" value="1"/>
</dbReference>
<dbReference type="InterPro" id="IPR036162">
    <property type="entry name" value="Resolvase-like_N_sf"/>
</dbReference>
<dbReference type="SMART" id="SM00857">
    <property type="entry name" value="Resolvase"/>
    <property type="match status" value="1"/>
</dbReference>
<dbReference type="PANTHER" id="PTHR30461">
    <property type="entry name" value="DNA-INVERTASE FROM LAMBDOID PROPHAGE"/>
    <property type="match status" value="1"/>
</dbReference>
<dbReference type="Gene3D" id="3.90.1750.20">
    <property type="entry name" value="Putative Large Serine Recombinase, Chain B, Domain 2"/>
    <property type="match status" value="1"/>
</dbReference>
<dbReference type="PANTHER" id="PTHR30461:SF23">
    <property type="entry name" value="DNA RECOMBINASE-RELATED"/>
    <property type="match status" value="1"/>
</dbReference>
<sequence length="531" mass="62239">MDENTGIFGALYLRISRSKGENEDTLQNHRELMEEFCREHDYTFEVYEEIVSGGKHQLEARPQLQKLLRNLGRYQAIFAVSLDRLSRNGLISQIIKKECIEHDVKIITPTQAFDLAGSEASRHLYDISSLYAAMEYEMIGRRTKVNKMQRARRGEHVSGRAAYGYWRNPDTRKLEIYEPEAGIVRYIFRLYLQGMSCRKIADKLNGDGLKTQQLHDFLPITIQQILRNPVYKGTLVFQNRQRIKKGQVYRYKIVETIVTEDAHPALIPVEEWERANWYKMERGGADPFTRERPADKTGATLLKDLLFCGICGRKLKIHKKSNGTLLIMPCRKELPDSDMKCNNQGVKLQPLEEEVLQQLQNDKRLQWDQHLQPQEQTSILMDLHERLMLIEQQLRENKEEQAELLEPALARELPYKLLKRVHTRVKQHPILQESRDKIRKQVRDIATGPQLDVKAHRIGLFEHFKSLPAEQQNEILKQRVKRIYYVRVMPEEIRKQSTKSPERQAYPFRCTIEYFDIPPAAIQKDGSHKEV</sequence>
<dbReference type="InterPro" id="IPR025827">
    <property type="entry name" value="Zn_ribbon_recom_dom"/>
</dbReference>
<dbReference type="CDD" id="cd00338">
    <property type="entry name" value="Ser_Recombinase"/>
    <property type="match status" value="1"/>
</dbReference>
<dbReference type="SUPFAM" id="SSF53041">
    <property type="entry name" value="Resolvase-like"/>
    <property type="match status" value="1"/>
</dbReference>